<evidence type="ECO:0000313" key="1">
    <source>
        <dbReference type="EMBL" id="CAL1386299.1"/>
    </source>
</evidence>
<organism evidence="1 2">
    <name type="scientific">Linum trigynum</name>
    <dbReference type="NCBI Taxonomy" id="586398"/>
    <lineage>
        <taxon>Eukaryota</taxon>
        <taxon>Viridiplantae</taxon>
        <taxon>Streptophyta</taxon>
        <taxon>Embryophyta</taxon>
        <taxon>Tracheophyta</taxon>
        <taxon>Spermatophyta</taxon>
        <taxon>Magnoliopsida</taxon>
        <taxon>eudicotyledons</taxon>
        <taxon>Gunneridae</taxon>
        <taxon>Pentapetalae</taxon>
        <taxon>rosids</taxon>
        <taxon>fabids</taxon>
        <taxon>Malpighiales</taxon>
        <taxon>Linaceae</taxon>
        <taxon>Linum</taxon>
    </lineage>
</organism>
<sequence length="71" mass="8256">MDSACGYSPTMIESIKHRFGRICSVSIYGRFQRGYHHRFRAIYPKCHFLSILEATDPGIRSRLLSTDNEVY</sequence>
<gene>
    <name evidence="1" type="ORF">LTRI10_LOCUS27368</name>
</gene>
<proteinExistence type="predicted"/>
<keyword evidence="2" id="KW-1185">Reference proteome</keyword>
<accession>A0AAV2EK62</accession>
<dbReference type="EMBL" id="OZ034818">
    <property type="protein sequence ID" value="CAL1386299.1"/>
    <property type="molecule type" value="Genomic_DNA"/>
</dbReference>
<evidence type="ECO:0000313" key="2">
    <source>
        <dbReference type="Proteomes" id="UP001497516"/>
    </source>
</evidence>
<reference evidence="1 2" key="1">
    <citation type="submission" date="2024-04" db="EMBL/GenBank/DDBJ databases">
        <authorList>
            <person name="Fracassetti M."/>
        </authorList>
    </citation>
    <scope>NUCLEOTIDE SEQUENCE [LARGE SCALE GENOMIC DNA]</scope>
</reference>
<dbReference type="Proteomes" id="UP001497516">
    <property type="component" value="Chromosome 5"/>
</dbReference>
<name>A0AAV2EK62_9ROSI</name>
<dbReference type="AlphaFoldDB" id="A0AAV2EK62"/>
<protein>
    <submittedName>
        <fullName evidence="1">Uncharacterized protein</fullName>
    </submittedName>
</protein>